<organism evidence="2 3">
    <name type="scientific">Bradyrhizobium erythrophlei</name>
    <dbReference type="NCBI Taxonomy" id="1437360"/>
    <lineage>
        <taxon>Bacteria</taxon>
        <taxon>Pseudomonadati</taxon>
        <taxon>Pseudomonadota</taxon>
        <taxon>Alphaproteobacteria</taxon>
        <taxon>Hyphomicrobiales</taxon>
        <taxon>Nitrobacteraceae</taxon>
        <taxon>Bradyrhizobium</taxon>
    </lineage>
</organism>
<proteinExistence type="predicted"/>
<feature type="compositionally biased region" description="Acidic residues" evidence="1">
    <location>
        <begin position="221"/>
        <end position="237"/>
    </location>
</feature>
<evidence type="ECO:0000313" key="2">
    <source>
        <dbReference type="EMBL" id="SHN86749.1"/>
    </source>
</evidence>
<evidence type="ECO:0000313" key="3">
    <source>
        <dbReference type="Proteomes" id="UP000184096"/>
    </source>
</evidence>
<evidence type="ECO:0000256" key="1">
    <source>
        <dbReference type="SAM" id="MobiDB-lite"/>
    </source>
</evidence>
<protein>
    <submittedName>
        <fullName evidence="2">Uncharacterized protein</fullName>
    </submittedName>
</protein>
<sequence>MSDDGISKVAFADAVGVSPGRVSQWIADGKIHGDALVGTGRKARIRGAIAVEQLKMKLDLDHRVRSSTKAQLEGISFASPTAVLAPAVAPRPAVSDIEQQIQAERLEGFRRDNRRKAEEEAARSGRYVLAVDASKWFGKIGAMLINLFEGWLGQLASKLSAEFGLPQRDVLHVLRSEFRLFRASAAAGMRREAQQLPILVEDDPNDGRAATSDGASPIVDVDADEKEVDNDVAEISG</sequence>
<dbReference type="EMBL" id="LT670849">
    <property type="protein sequence ID" value="SHN86749.1"/>
    <property type="molecule type" value="Genomic_DNA"/>
</dbReference>
<accession>A0A1M7UUV6</accession>
<gene>
    <name evidence="2" type="ORF">SAMN05444170_6814</name>
</gene>
<dbReference type="Proteomes" id="UP000184096">
    <property type="component" value="Chromosome I"/>
</dbReference>
<name>A0A1M7UUV6_9BRAD</name>
<reference evidence="3" key="1">
    <citation type="submission" date="2016-11" db="EMBL/GenBank/DDBJ databases">
        <authorList>
            <person name="Varghese N."/>
            <person name="Submissions S."/>
        </authorList>
    </citation>
    <scope>NUCLEOTIDE SEQUENCE [LARGE SCALE GENOMIC DNA]</scope>
    <source>
        <strain evidence="3">GAS401</strain>
    </source>
</reference>
<dbReference type="AlphaFoldDB" id="A0A1M7UUV6"/>
<dbReference type="OrthoDB" id="7852579at2"/>
<feature type="region of interest" description="Disordered" evidence="1">
    <location>
        <begin position="199"/>
        <end position="237"/>
    </location>
</feature>
<dbReference type="RefSeq" id="WP_072824759.1">
    <property type="nucleotide sequence ID" value="NZ_LT670849.1"/>
</dbReference>
<keyword evidence="3" id="KW-1185">Reference proteome</keyword>